<dbReference type="Gene3D" id="2.60.40.1240">
    <property type="match status" value="1"/>
</dbReference>
<keyword evidence="5" id="KW-1185">Reference proteome</keyword>
<name>A0A514LMP7_9BACI</name>
<sequence>MTLVAVTACGASESDQEDGNGEEVSAEENGDETGEEEADDEEDEDEEDEEELEEQTFTVGDAVEHDDYGLTVESVEFSSGDEIDNPDSGNEYVIVEVTIDNDGEDTISYNPYHFSIQNSDGNITDQSFSTIDSDTSLSSGDLAPDGTVSGTIVFEAPEDDPELTLIFEPSFWSAEEVRVNLND</sequence>
<organism evidence="4 5">
    <name type="scientific">Salicibibacter halophilus</name>
    <dbReference type="NCBI Taxonomy" id="2502791"/>
    <lineage>
        <taxon>Bacteria</taxon>
        <taxon>Bacillati</taxon>
        <taxon>Bacillota</taxon>
        <taxon>Bacilli</taxon>
        <taxon>Bacillales</taxon>
        <taxon>Bacillaceae</taxon>
        <taxon>Salicibibacter</taxon>
    </lineage>
</organism>
<dbReference type="OrthoDB" id="9794580at2"/>
<accession>A0A514LMP7</accession>
<feature type="compositionally biased region" description="Acidic residues" evidence="2">
    <location>
        <begin position="14"/>
        <end position="54"/>
    </location>
</feature>
<dbReference type="KEGG" id="sale:EPH95_13835"/>
<dbReference type="Proteomes" id="UP000319756">
    <property type="component" value="Chromosome"/>
</dbReference>
<reference evidence="5" key="1">
    <citation type="submission" date="2019-01" db="EMBL/GenBank/DDBJ databases">
        <title>Genomic analysis of Salicibibacter sp. NKC3-5.</title>
        <authorList>
            <person name="Oh Y.J."/>
        </authorList>
    </citation>
    <scope>NUCLEOTIDE SEQUENCE [LARGE SCALE GENOMIC DNA]</scope>
    <source>
        <strain evidence="5">NKC3-5</strain>
    </source>
</reference>
<evidence type="ECO:0000313" key="5">
    <source>
        <dbReference type="Proteomes" id="UP000319756"/>
    </source>
</evidence>
<proteinExistence type="predicted"/>
<dbReference type="AlphaFoldDB" id="A0A514LMP7"/>
<evidence type="ECO:0000256" key="2">
    <source>
        <dbReference type="SAM" id="MobiDB-lite"/>
    </source>
</evidence>
<evidence type="ECO:0000313" key="4">
    <source>
        <dbReference type="EMBL" id="QDI93139.1"/>
    </source>
</evidence>
<dbReference type="InterPro" id="IPR029050">
    <property type="entry name" value="Immunoprotect_excell_Ig-like"/>
</dbReference>
<feature type="region of interest" description="Disordered" evidence="2">
    <location>
        <begin position="1"/>
        <end position="69"/>
    </location>
</feature>
<evidence type="ECO:0000256" key="1">
    <source>
        <dbReference type="ARBA" id="ARBA00022729"/>
    </source>
</evidence>
<protein>
    <submittedName>
        <fullName evidence="4">DUF4352 domain-containing protein</fullName>
    </submittedName>
</protein>
<dbReference type="InterPro" id="IPR029051">
    <property type="entry name" value="DUF4352"/>
</dbReference>
<dbReference type="Pfam" id="PF11611">
    <property type="entry name" value="DUF4352"/>
    <property type="match status" value="1"/>
</dbReference>
<gene>
    <name evidence="4" type="ORF">EPH95_13835</name>
</gene>
<feature type="domain" description="DUF4352" evidence="3">
    <location>
        <begin position="58"/>
        <end position="176"/>
    </location>
</feature>
<evidence type="ECO:0000259" key="3">
    <source>
        <dbReference type="Pfam" id="PF11611"/>
    </source>
</evidence>
<keyword evidence="1" id="KW-0732">Signal</keyword>
<dbReference type="EMBL" id="CP035485">
    <property type="protein sequence ID" value="QDI93139.1"/>
    <property type="molecule type" value="Genomic_DNA"/>
</dbReference>